<dbReference type="GO" id="GO:0005576">
    <property type="term" value="C:extracellular region"/>
    <property type="evidence" value="ECO:0007669"/>
    <property type="project" value="InterPro"/>
</dbReference>
<name>A0A3S0C5U5_9BACL</name>
<feature type="region of interest" description="Disordered" evidence="5">
    <location>
        <begin position="936"/>
        <end position="955"/>
    </location>
</feature>
<evidence type="ECO:0000256" key="2">
    <source>
        <dbReference type="ARBA" id="ARBA00022729"/>
    </source>
</evidence>
<dbReference type="InterPro" id="IPR012970">
    <property type="entry name" value="Lyase_8_alpha_N"/>
</dbReference>
<dbReference type="InterPro" id="IPR003343">
    <property type="entry name" value="Big_2"/>
</dbReference>
<dbReference type="Gene3D" id="1.50.10.100">
    <property type="entry name" value="Chondroitin AC/alginate lyase"/>
    <property type="match status" value="1"/>
</dbReference>
<feature type="domain" description="SLH" evidence="7">
    <location>
        <begin position="2205"/>
        <end position="2265"/>
    </location>
</feature>
<dbReference type="Proteomes" id="UP000276128">
    <property type="component" value="Unassembled WGS sequence"/>
</dbReference>
<dbReference type="GO" id="GO:0005975">
    <property type="term" value="P:carbohydrate metabolic process"/>
    <property type="evidence" value="ECO:0007669"/>
    <property type="project" value="InterPro"/>
</dbReference>
<dbReference type="InterPro" id="IPR003159">
    <property type="entry name" value="Lyase_8_central_dom"/>
</dbReference>
<dbReference type="SMART" id="SM00635">
    <property type="entry name" value="BID_2"/>
    <property type="match status" value="4"/>
</dbReference>
<dbReference type="InterPro" id="IPR013320">
    <property type="entry name" value="ConA-like_dom_sf"/>
</dbReference>
<dbReference type="Pfam" id="PF02368">
    <property type="entry name" value="Big_2"/>
    <property type="match status" value="4"/>
</dbReference>
<feature type="signal peptide" evidence="6">
    <location>
        <begin position="1"/>
        <end position="27"/>
    </location>
</feature>
<comment type="similarity">
    <text evidence="1">Belongs to the polysaccharide lyase 8 family.</text>
</comment>
<evidence type="ECO:0000256" key="3">
    <source>
        <dbReference type="ARBA" id="ARBA00023239"/>
    </source>
</evidence>
<dbReference type="OrthoDB" id="6636047at2"/>
<feature type="active site" evidence="4">
    <location>
        <position position="711"/>
    </location>
</feature>
<organism evidence="8 9">
    <name type="scientific">Paenibacillus whitsoniae</name>
    <dbReference type="NCBI Taxonomy" id="2496558"/>
    <lineage>
        <taxon>Bacteria</taxon>
        <taxon>Bacillati</taxon>
        <taxon>Bacillota</taxon>
        <taxon>Bacilli</taxon>
        <taxon>Bacillales</taxon>
        <taxon>Paenibacillaceae</taxon>
        <taxon>Paenibacillus</taxon>
    </lineage>
</organism>
<dbReference type="Gene3D" id="2.60.40.1080">
    <property type="match status" value="4"/>
</dbReference>
<dbReference type="InterPro" id="IPR038970">
    <property type="entry name" value="Lyase_8"/>
</dbReference>
<dbReference type="InterPro" id="IPR008964">
    <property type="entry name" value="Invasin/intimin_cell_adhesion"/>
</dbReference>
<dbReference type="Gene3D" id="2.60.220.10">
    <property type="entry name" value="Polysaccharide lyase family 8-like, C-terminal"/>
    <property type="match status" value="1"/>
</dbReference>
<dbReference type="InterPro" id="IPR011071">
    <property type="entry name" value="Lyase_8-like_C"/>
</dbReference>
<evidence type="ECO:0000259" key="7">
    <source>
        <dbReference type="PROSITE" id="PS51272"/>
    </source>
</evidence>
<sequence length="2265" mass="240635">MSMSKKRYVLALIAALTGNLLLPYGKAGPITAQAAATTYVAASFNSYPTSPSTSGPAAEVGGNWGLYNAKAGTDYTIGEAAPGRSDLSLKLMSGTSGTQLYAGKFSLNIAGKVVLEAAVRAEDAGHIRLLDMKSNSGVWKNFLTLTETGQMSILGKSLGAYTPNTWYKVKAIIDQTGQKADVLLNDVQVVTAGALGATWDTINTIKFTQTGTSVPGSAYLDDVRVYSYEPVESVSVTPGASTIGVGKQVALTAQVAPADAADQRVMWSSDAPATVTVDTYGVATGMAVGTAHITATTLEGAKTASSTITVTTNVPLDGITLPAEQTVAAGGTVQLTPVFTPANATNKKVTWTSGNPAAATVDAQGLVTAQATGQAVITALSEDGSHTAMTTVNVQPPSVASISLPSTVTVIKGDTVTLVPTFQPAQAGNQLVTWTIGDATIASVDAAGVVAGLKLGETQLTATSVDGGKTASTMIKVIDQAAVSGEFERLRLKRKAGLDGGDNLDTSDADVQAKVATLTANGQTRWSTLQKAADRQVLWSDSVVSSGNSDAIHNNISRIREMAYAYSTKGGALYHNLQLRDDIVSALDWVYTKQYNETGTAFGNWWNFEIGIPGKMTDTMVMMYDALTPEQIARYIGAIDHYTPDIQSNVFDTSSYYTGANRSDILLYKLVDGLLLQSDARIRAVATEMSPLFAYVTAGDGFYEDGSFVMHASVPYTGSYGSVMLEGVSQLLYLLNGSPWPVTDPNVNLFYKWIYDGVAPVIYKGMTMDFVNGRSIARGSNNSQVTAAGIMSALARLALDAPASDAQKLKSMLKAWMTEDQTHFNYYNSLSSMNLIGSVKGWMSDAAIVPDREASGYYEFAGMARSLQVRDDYTFGISKSSKRIQTYELTNGENGEGWYTGDGMTYLYNGDQAQYMEDYWATANRYRLPGTTVDTRPRTFTDFQNGDGEGKPTNAWAGGVEMGPYGSSGMQLKQIGTTLQANKSWFMFGDEIVALGSGISSSDNRTIETIVEQRKLNAAGDNALTVNGQAKSTALGWNERMTGVQWMHFGGNGAQSDIGYYFPDLPAINGLREQRTGRWSDVNQSIAQSAPVTRNYLSLWFDHGKSPQGQTYSYAILPNKTAEQVKQYAEHPPYEVLVNNEGAQAVRHNGLGLTAVNFWKDQKVKADLVTSSRQAAVMIKEVNNQLELAVSDPTLENTGAIELELDRSAAGVLQADPQIMVTQLYPTIRLVVSVKGSVGRTFHVTFDTDPAKPRPSDRPPIPAIVNPRSGAEELDRNAALYAAFDNEGNGLEAVGGGPSGWSVSNAQQTLVTLERLPEESSNILRLLDMSAQDSAFASRTFPAVSGLAEAEWTFAEPYGPKGEEFTLLSGDAAAIRLVTRAGALYWLDAQGAEHYVQGVSAATWTKLRVTIDLTHNKYDVYVDGKLAAAGASFANPVTALDGFRMKTDAQAKDAILYADDIAVYRFGEQTLVYGTFNAGSFGAWQVAQSATAPVQIVDDPNAANRSVLLGDNDNKFSASMLQPFAVQSGSLVAEWDLKEKNSGKTPFYELRQGEKTVVRLLTSGTLRYLYKDGTVDTLGSVPTGVWHHIRLEVDIANQKVNVYLNGVLQKANLNFYEASSTIDNIRIYTSYGAVDAPLWIDNVKVYTYQAPKQPEGLALNTAEQALYLDEPAEDAEQTSASLGAQMTPSDVYDTTIGWLSSNEQTASVDSTGLVQALQPGKAVITATTAHAELQAAVTVYVVPKAPQVTADDAANTVSGMAAGLEYSLDGGDYVRYEAEAFGRVNLNGPHELKIRAAADEMSGAPAGKVTTLRFVTVESSPGGDSGSGSGSGSGSSAGTGAGTPSTPPATAPKDSVLQLKLPEDAVTTSKDSQGREVTTVVVAAQDLKQAWSADTSTVVIAPPGNGSTLVVKLPAAALKDAAATLPTGTVVLQSPFGEMTLPLSLFAPGGAAESAATSGASTTVTVTMQQADSNLEERVKAASNNYHVAVAGPIMDYKVTLEQGDQVATVTQFGSTYVVRTMLLPAGFDASKVAAVRYDPETGELTYVPAVFVTRPDGLTEVRMKRNGASIYTVIQGSKSFEDVAGHWSKADVELLASKLIVQGQADGRFAPEAEVTRAEFAAMLVRALGYQAKPVQRPSFKDVAPTDWYYAAVEAAVQAKLIEGTGPDTFSPNLPITREQMAAMIASAMKLAGKPAPGANQDWLQPFQDQPQISDWAQAPLAAALQAGILNGRSASLIAPAAPSTRAEAAVVLKRLLTYIAFMN</sequence>
<dbReference type="InterPro" id="IPR001119">
    <property type="entry name" value="SLH_dom"/>
</dbReference>
<dbReference type="GO" id="GO:0016837">
    <property type="term" value="F:carbon-oxygen lyase activity, acting on polysaccharides"/>
    <property type="evidence" value="ECO:0007669"/>
    <property type="project" value="UniProtKB-ARBA"/>
</dbReference>
<gene>
    <name evidence="8" type="ORF">EJQ19_26315</name>
</gene>
<keyword evidence="3" id="KW-0456">Lyase</keyword>
<dbReference type="SUPFAM" id="SSF74650">
    <property type="entry name" value="Galactose mutarotase-like"/>
    <property type="match status" value="1"/>
</dbReference>
<feature type="domain" description="SLH" evidence="7">
    <location>
        <begin position="2137"/>
        <end position="2200"/>
    </location>
</feature>
<feature type="active site" evidence="4">
    <location>
        <position position="774"/>
    </location>
</feature>
<dbReference type="Pfam" id="PF02278">
    <property type="entry name" value="Lyase_8"/>
    <property type="match status" value="1"/>
</dbReference>
<evidence type="ECO:0000256" key="1">
    <source>
        <dbReference type="ARBA" id="ARBA00006699"/>
    </source>
</evidence>
<dbReference type="SUPFAM" id="SSF49899">
    <property type="entry name" value="Concanavalin A-like lectins/glucanases"/>
    <property type="match status" value="1"/>
</dbReference>
<dbReference type="SUPFAM" id="SSF48230">
    <property type="entry name" value="Chondroitin AC/alginate lyase"/>
    <property type="match status" value="1"/>
</dbReference>
<dbReference type="Gene3D" id="2.70.98.10">
    <property type="match status" value="1"/>
</dbReference>
<dbReference type="PANTHER" id="PTHR38481">
    <property type="entry name" value="HYALURONATE LYASE"/>
    <property type="match status" value="1"/>
</dbReference>
<evidence type="ECO:0000313" key="9">
    <source>
        <dbReference type="Proteomes" id="UP000276128"/>
    </source>
</evidence>
<comment type="caution">
    <text evidence="8">The sequence shown here is derived from an EMBL/GenBank/DDBJ whole genome shotgun (WGS) entry which is preliminary data.</text>
</comment>
<dbReference type="EMBL" id="RXHU01000088">
    <property type="protein sequence ID" value="RTE04436.1"/>
    <property type="molecule type" value="Genomic_DNA"/>
</dbReference>
<dbReference type="SUPFAM" id="SSF49863">
    <property type="entry name" value="Hyaluronate lyase-like, C-terminal domain"/>
    <property type="match status" value="1"/>
</dbReference>
<feature type="domain" description="SLH" evidence="7">
    <location>
        <begin position="2076"/>
        <end position="2135"/>
    </location>
</feature>
<reference evidence="8 9" key="1">
    <citation type="submission" date="2018-12" db="EMBL/GenBank/DDBJ databases">
        <title>Bacillus ochoae sp. nov., Paenibacillus whitsoniae sp. nov., Paenibacillus spiritus sp. nov. Isolated from the Mars Exploration Rover during spacecraft assembly.</title>
        <authorList>
            <person name="Seuylemezian A."/>
            <person name="Vaishampayan P."/>
        </authorList>
    </citation>
    <scope>NUCLEOTIDE SEQUENCE [LARGE SCALE GENOMIC DNA]</scope>
    <source>
        <strain evidence="8 9">MER 54</strain>
    </source>
</reference>
<dbReference type="SUPFAM" id="SSF49373">
    <property type="entry name" value="Invasin/intimin cell-adhesion fragments"/>
    <property type="match status" value="4"/>
</dbReference>
<dbReference type="PROSITE" id="PS51272">
    <property type="entry name" value="SLH"/>
    <property type="match status" value="3"/>
</dbReference>
<evidence type="ECO:0000313" key="8">
    <source>
        <dbReference type="EMBL" id="RTE04436.1"/>
    </source>
</evidence>
<dbReference type="Pfam" id="PF08124">
    <property type="entry name" value="Lyase_8_N"/>
    <property type="match status" value="1"/>
</dbReference>
<dbReference type="Pfam" id="PF02884">
    <property type="entry name" value="Lyase_8_C"/>
    <property type="match status" value="1"/>
</dbReference>
<dbReference type="CDD" id="cd01083">
    <property type="entry name" value="GAG_Lyase"/>
    <property type="match status" value="1"/>
</dbReference>
<accession>A0A3S0C5U5</accession>
<evidence type="ECO:0000256" key="6">
    <source>
        <dbReference type="SAM" id="SignalP"/>
    </source>
</evidence>
<feature type="chain" id="PRO_5039597163" description="SLH domain-containing protein" evidence="6">
    <location>
        <begin position="28"/>
        <end position="2265"/>
    </location>
</feature>
<proteinExistence type="inferred from homology"/>
<dbReference type="InterPro" id="IPR011013">
    <property type="entry name" value="Gal_mutarotase_sf_dom"/>
</dbReference>
<dbReference type="InterPro" id="IPR014718">
    <property type="entry name" value="GH-type_carb-bd"/>
</dbReference>
<dbReference type="PANTHER" id="PTHR38481:SF1">
    <property type="entry name" value="HYALURONATE LYASE"/>
    <property type="match status" value="1"/>
</dbReference>
<feature type="region of interest" description="Disordered" evidence="5">
    <location>
        <begin position="1817"/>
        <end position="1853"/>
    </location>
</feature>
<feature type="active site" evidence="4">
    <location>
        <position position="720"/>
    </location>
</feature>
<protein>
    <recommendedName>
        <fullName evidence="7">SLH domain-containing protein</fullName>
    </recommendedName>
</protein>
<dbReference type="InterPro" id="IPR008929">
    <property type="entry name" value="Chondroitin_lyas"/>
</dbReference>
<keyword evidence="2 6" id="KW-0732">Signal</keyword>
<dbReference type="Pfam" id="PF00395">
    <property type="entry name" value="SLH"/>
    <property type="match status" value="3"/>
</dbReference>
<evidence type="ECO:0000256" key="4">
    <source>
        <dbReference type="PIRSR" id="PIRSR638970-1"/>
    </source>
</evidence>
<keyword evidence="9" id="KW-1185">Reference proteome</keyword>
<dbReference type="InterPro" id="IPR004103">
    <property type="entry name" value="Lyase_8_C"/>
</dbReference>
<dbReference type="Gene3D" id="2.60.120.200">
    <property type="match status" value="1"/>
</dbReference>
<evidence type="ECO:0000256" key="5">
    <source>
        <dbReference type="SAM" id="MobiDB-lite"/>
    </source>
</evidence>
<feature type="compositionally biased region" description="Gly residues" evidence="5">
    <location>
        <begin position="1823"/>
        <end position="1841"/>
    </location>
</feature>
<dbReference type="GO" id="GO:0030246">
    <property type="term" value="F:carbohydrate binding"/>
    <property type="evidence" value="ECO:0007669"/>
    <property type="project" value="InterPro"/>
</dbReference>